<dbReference type="GO" id="GO:0005634">
    <property type="term" value="C:nucleus"/>
    <property type="evidence" value="ECO:0007669"/>
    <property type="project" value="UniProtKB-SubCell"/>
</dbReference>
<dbReference type="InterPro" id="IPR001356">
    <property type="entry name" value="HD"/>
</dbReference>
<dbReference type="InterPro" id="IPR042160">
    <property type="entry name" value="HD-Zip_IV"/>
</dbReference>
<accession>A0A1J7GH60</accession>
<keyword evidence="8 9" id="KW-0539">Nucleus</keyword>
<dbReference type="SUPFAM" id="SSF55961">
    <property type="entry name" value="Bet v1-like"/>
    <property type="match status" value="2"/>
</dbReference>
<dbReference type="SMART" id="SM00234">
    <property type="entry name" value="START"/>
    <property type="match status" value="1"/>
</dbReference>
<evidence type="ECO:0000256" key="1">
    <source>
        <dbReference type="ARBA" id="ARBA00004123"/>
    </source>
</evidence>
<dbReference type="Pfam" id="PF25797">
    <property type="entry name" value="PDF2_C"/>
    <property type="match status" value="1"/>
</dbReference>
<dbReference type="GO" id="GO:0003677">
    <property type="term" value="F:DNA binding"/>
    <property type="evidence" value="ECO:0007669"/>
    <property type="project" value="UniProtKB-UniRule"/>
</dbReference>
<reference evidence="14 15" key="1">
    <citation type="journal article" date="2017" name="Plant Biotechnol. J.">
        <title>A comprehensive draft genome sequence for lupin (Lupinus angustifolius), an emerging health food: insights into plant-microbe interactions and legume evolution.</title>
        <authorList>
            <person name="Hane J.K."/>
            <person name="Ming Y."/>
            <person name="Kamphuis L.G."/>
            <person name="Nelson M.N."/>
            <person name="Garg G."/>
            <person name="Atkins C.A."/>
            <person name="Bayer P.E."/>
            <person name="Bravo A."/>
            <person name="Bringans S."/>
            <person name="Cannon S."/>
            <person name="Edwards D."/>
            <person name="Foley R."/>
            <person name="Gao L.L."/>
            <person name="Harrison M.J."/>
            <person name="Huang W."/>
            <person name="Hurgobin B."/>
            <person name="Li S."/>
            <person name="Liu C.W."/>
            <person name="McGrath A."/>
            <person name="Morahan G."/>
            <person name="Murray J."/>
            <person name="Weller J."/>
            <person name="Jian J."/>
            <person name="Singh K.B."/>
        </authorList>
    </citation>
    <scope>NUCLEOTIDE SEQUENCE [LARGE SCALE GENOMIC DNA]</scope>
    <source>
        <strain evidence="15">cv. Tanjil</strain>
        <tissue evidence="14">Whole plant</tissue>
    </source>
</reference>
<evidence type="ECO:0000313" key="15">
    <source>
        <dbReference type="Proteomes" id="UP000188354"/>
    </source>
</evidence>
<evidence type="ECO:0000256" key="9">
    <source>
        <dbReference type="PROSITE-ProRule" id="PRU00108"/>
    </source>
</evidence>
<dbReference type="Pfam" id="PF00046">
    <property type="entry name" value="Homeodomain"/>
    <property type="match status" value="1"/>
</dbReference>
<dbReference type="GO" id="GO:0000981">
    <property type="term" value="F:DNA-binding transcription factor activity, RNA polymerase II-specific"/>
    <property type="evidence" value="ECO:0007669"/>
    <property type="project" value="InterPro"/>
</dbReference>
<evidence type="ECO:0000256" key="4">
    <source>
        <dbReference type="ARBA" id="ARBA00023054"/>
    </source>
</evidence>
<dbReference type="OMA" id="QAPVMGC"/>
<dbReference type="InterPro" id="IPR002913">
    <property type="entry name" value="START_lipid-bd_dom"/>
</dbReference>
<gene>
    <name evidence="14" type="ORF">TanjilG_28670</name>
</gene>
<evidence type="ECO:0000256" key="3">
    <source>
        <dbReference type="ARBA" id="ARBA00023015"/>
    </source>
</evidence>
<dbReference type="FunFam" id="1.10.10.60:FF:000229">
    <property type="entry name" value="Homeobox-leucine zipper protein HDG1"/>
    <property type="match status" value="1"/>
</dbReference>
<dbReference type="AlphaFoldDB" id="A0A1J7GH60"/>
<dbReference type="Gramene" id="OIV89068">
    <property type="protein sequence ID" value="OIV89068"/>
    <property type="gene ID" value="TanjilG_28670"/>
</dbReference>
<evidence type="ECO:0000256" key="2">
    <source>
        <dbReference type="ARBA" id="ARBA00006789"/>
    </source>
</evidence>
<dbReference type="PANTHER" id="PTHR45654:SF11">
    <property type="entry name" value="HOMEOBOX-LEUCINE ZIPPER PROTEIN HDG5"/>
    <property type="match status" value="1"/>
</dbReference>
<feature type="domain" description="START" evidence="13">
    <location>
        <begin position="277"/>
        <end position="514"/>
    </location>
</feature>
<dbReference type="PROSITE" id="PS00027">
    <property type="entry name" value="HOMEOBOX_1"/>
    <property type="match status" value="1"/>
</dbReference>
<dbReference type="PROSITE" id="PS50071">
    <property type="entry name" value="HOMEOBOX_2"/>
    <property type="match status" value="1"/>
</dbReference>
<dbReference type="PROSITE" id="PS50848">
    <property type="entry name" value="START"/>
    <property type="match status" value="1"/>
</dbReference>
<dbReference type="InterPro" id="IPR057993">
    <property type="entry name" value="HD-Zip_IV_C"/>
</dbReference>
<keyword evidence="4" id="KW-0175">Coiled coil</keyword>
<dbReference type="Gene3D" id="3.30.530.20">
    <property type="match status" value="1"/>
</dbReference>
<dbReference type="KEGG" id="lang:109341819"/>
<comment type="similarity">
    <text evidence="2">Belongs to the HD-ZIP homeobox family. Class IV subfamily.</text>
</comment>
<name>A0A1J7GH60_LUPAN</name>
<dbReference type="InterPro" id="IPR023393">
    <property type="entry name" value="START-like_dom_sf"/>
</dbReference>
<keyword evidence="3" id="KW-0805">Transcription regulation</keyword>
<feature type="region of interest" description="Disordered" evidence="11">
    <location>
        <begin position="56"/>
        <end position="91"/>
    </location>
</feature>
<evidence type="ECO:0000256" key="8">
    <source>
        <dbReference type="ARBA" id="ARBA00023242"/>
    </source>
</evidence>
<keyword evidence="7" id="KW-0804">Transcription</keyword>
<evidence type="ECO:0000256" key="6">
    <source>
        <dbReference type="ARBA" id="ARBA00023155"/>
    </source>
</evidence>
<dbReference type="OrthoDB" id="6159439at2759"/>
<protein>
    <recommendedName>
        <fullName evidence="16">Homeobox domain-containing protein</fullName>
    </recommendedName>
</protein>
<dbReference type="Pfam" id="PF01852">
    <property type="entry name" value="START"/>
    <property type="match status" value="1"/>
</dbReference>
<sequence>MYGDCQVMSNMGGNVVVNSDSLFSSSIQNSNFNFMPTMPFQHFPPLKEEGGILLGKDEMESGSGSEQVEDKSGNEQEGEEPPKKKRYHRHTARQIQEMEALFKECPHPDDKQRLKLSHELGLKPRQVKFWFQNRRTQMKAQQDRADNVILRAENESLKNDNYRLQATLRNIICPNCGGPAIMGTDMAFDEQQLRLENARLREELERVCCLTSRYTGRQIQTMAPPLALMDPSLDLDMNIYPRHFTDSISPCTQMIPISSIMPPPPEASPFPEGGLLIEEEKSLAMDLAASSMDELVRMCHAHEPLWVRNFENEREVLNFEEHARMFPWPLNLKNKSELRIEASRDSAVIIMNSVTLVDAFLDAHKWMELFPTIVSRAKTIQIISSGASGHASGSLQLMYAEFQVLSPLVSTRETHFLRYCQQNAEQGTWAIVDFPIDSFHENFHPSYPRYCRRSSGCEIQDMPNGYSRVTWVEHAEVEEKPVHQIFSDYVYSGMAFGAQRWLGVLKRQCERVASLMARNIPDLGVIPSPEARKNLMSLAQRMTRTLSLNMSTSSGQSWTAISDSPEDTVRITTRKITDSGQPNGVILGAASTIWLPYPHTKVFDFLRDEHQRSQMDALSNGNSLNEVAHIANGSHPGNCISLLRINVASNSSQNVELMLQESCTDQSGSIVVYTTIDVDSIQLAMNGEDPSCIALLPQGFIIVPMDTPNVGTSSEAVKGKLPATTSVNSGCLLTVGMQVLASTNPSAKLNLSSVTAINNHICNTMHHIETALCNNTNSFHHENNGSFVGSCTEPTTSGAPPK</sequence>
<dbReference type="PANTHER" id="PTHR45654">
    <property type="entry name" value="HOMEOBOX-LEUCINE ZIPPER PROTEIN MERISTEM L1"/>
    <property type="match status" value="1"/>
</dbReference>
<dbReference type="InterPro" id="IPR017970">
    <property type="entry name" value="Homeobox_CS"/>
</dbReference>
<dbReference type="CDD" id="cd00086">
    <property type="entry name" value="homeodomain"/>
    <property type="match status" value="1"/>
</dbReference>
<dbReference type="SUPFAM" id="SSF46689">
    <property type="entry name" value="Homeodomain-like"/>
    <property type="match status" value="1"/>
</dbReference>
<evidence type="ECO:0000259" key="12">
    <source>
        <dbReference type="PROSITE" id="PS50071"/>
    </source>
</evidence>
<organism evidence="14 15">
    <name type="scientific">Lupinus angustifolius</name>
    <name type="common">Narrow-leaved blue lupine</name>
    <dbReference type="NCBI Taxonomy" id="3871"/>
    <lineage>
        <taxon>Eukaryota</taxon>
        <taxon>Viridiplantae</taxon>
        <taxon>Streptophyta</taxon>
        <taxon>Embryophyta</taxon>
        <taxon>Tracheophyta</taxon>
        <taxon>Spermatophyta</taxon>
        <taxon>Magnoliopsida</taxon>
        <taxon>eudicotyledons</taxon>
        <taxon>Gunneridae</taxon>
        <taxon>Pentapetalae</taxon>
        <taxon>rosids</taxon>
        <taxon>fabids</taxon>
        <taxon>Fabales</taxon>
        <taxon>Fabaceae</taxon>
        <taxon>Papilionoideae</taxon>
        <taxon>50 kb inversion clade</taxon>
        <taxon>genistoids sensu lato</taxon>
        <taxon>core genistoids</taxon>
        <taxon>Genisteae</taxon>
        <taxon>Lupinus</taxon>
    </lineage>
</organism>
<dbReference type="STRING" id="3871.A0A1J7GH60"/>
<evidence type="ECO:0000256" key="10">
    <source>
        <dbReference type="RuleBase" id="RU000682"/>
    </source>
</evidence>
<evidence type="ECO:0000256" key="11">
    <source>
        <dbReference type="SAM" id="MobiDB-lite"/>
    </source>
</evidence>
<feature type="DNA-binding region" description="Homeobox" evidence="9">
    <location>
        <begin position="83"/>
        <end position="142"/>
    </location>
</feature>
<dbReference type="GO" id="GO:0008289">
    <property type="term" value="F:lipid binding"/>
    <property type="evidence" value="ECO:0007669"/>
    <property type="project" value="InterPro"/>
</dbReference>
<evidence type="ECO:0000256" key="5">
    <source>
        <dbReference type="ARBA" id="ARBA00023125"/>
    </source>
</evidence>
<keyword evidence="6 9" id="KW-0371">Homeobox</keyword>
<dbReference type="Gene3D" id="1.10.10.60">
    <property type="entry name" value="Homeodomain-like"/>
    <property type="match status" value="1"/>
</dbReference>
<evidence type="ECO:0000259" key="13">
    <source>
        <dbReference type="PROSITE" id="PS50848"/>
    </source>
</evidence>
<dbReference type="CDD" id="cd08875">
    <property type="entry name" value="START_ArGLABRA2_like"/>
    <property type="match status" value="1"/>
</dbReference>
<keyword evidence="15" id="KW-1185">Reference proteome</keyword>
<evidence type="ECO:0008006" key="16">
    <source>
        <dbReference type="Google" id="ProtNLM"/>
    </source>
</evidence>
<dbReference type="SMART" id="SM00389">
    <property type="entry name" value="HOX"/>
    <property type="match status" value="1"/>
</dbReference>
<comment type="subcellular location">
    <subcellularLocation>
        <location evidence="1 9 10">Nucleus</location>
    </subcellularLocation>
</comment>
<dbReference type="Proteomes" id="UP000188354">
    <property type="component" value="Unassembled WGS sequence"/>
</dbReference>
<dbReference type="InterPro" id="IPR009057">
    <property type="entry name" value="Homeodomain-like_sf"/>
</dbReference>
<evidence type="ECO:0000313" key="14">
    <source>
        <dbReference type="EMBL" id="OIV89068.1"/>
    </source>
</evidence>
<dbReference type="EMBL" id="KV862474">
    <property type="protein sequence ID" value="OIV89068.1"/>
    <property type="molecule type" value="Genomic_DNA"/>
</dbReference>
<feature type="domain" description="Homeobox" evidence="12">
    <location>
        <begin position="81"/>
        <end position="141"/>
    </location>
</feature>
<proteinExistence type="inferred from homology"/>
<keyword evidence="5 9" id="KW-0238">DNA-binding</keyword>
<evidence type="ECO:0000256" key="7">
    <source>
        <dbReference type="ARBA" id="ARBA00023163"/>
    </source>
</evidence>